<dbReference type="STRING" id="1036808.A0A0C2ZHM3"/>
<name>A0A0C2ZHM3_9AGAM</name>
<gene>
    <name evidence="5" type="ORF">SCLCIDRAFT_1223894</name>
</gene>
<dbReference type="OrthoDB" id="2962696at2759"/>
<dbReference type="Gene3D" id="3.40.50.720">
    <property type="entry name" value="NAD(P)-binding Rossmann-like Domain"/>
    <property type="match status" value="1"/>
</dbReference>
<dbReference type="EMBL" id="KN822215">
    <property type="protein sequence ID" value="KIM52312.1"/>
    <property type="molecule type" value="Genomic_DNA"/>
</dbReference>
<dbReference type="SUPFAM" id="SSF51735">
    <property type="entry name" value="NAD(P)-binding Rossmann-fold domains"/>
    <property type="match status" value="2"/>
</dbReference>
<dbReference type="Pfam" id="PF13561">
    <property type="entry name" value="adh_short_C2"/>
    <property type="match status" value="1"/>
</dbReference>
<dbReference type="GO" id="GO:0016491">
    <property type="term" value="F:oxidoreductase activity"/>
    <property type="evidence" value="ECO:0007669"/>
    <property type="project" value="UniProtKB-KW"/>
</dbReference>
<dbReference type="AlphaFoldDB" id="A0A0C2ZHM3"/>
<protein>
    <recommendedName>
        <fullName evidence="7">NAD(P)-binding protein</fullName>
    </recommendedName>
</protein>
<feature type="region of interest" description="Disordered" evidence="4">
    <location>
        <begin position="181"/>
        <end position="204"/>
    </location>
</feature>
<comment type="similarity">
    <text evidence="1">Belongs to the short-chain dehydrogenases/reductases (SDR) family.</text>
</comment>
<dbReference type="InterPro" id="IPR002347">
    <property type="entry name" value="SDR_fam"/>
</dbReference>
<organism evidence="5 6">
    <name type="scientific">Scleroderma citrinum Foug A</name>
    <dbReference type="NCBI Taxonomy" id="1036808"/>
    <lineage>
        <taxon>Eukaryota</taxon>
        <taxon>Fungi</taxon>
        <taxon>Dikarya</taxon>
        <taxon>Basidiomycota</taxon>
        <taxon>Agaricomycotina</taxon>
        <taxon>Agaricomycetes</taxon>
        <taxon>Agaricomycetidae</taxon>
        <taxon>Boletales</taxon>
        <taxon>Sclerodermatineae</taxon>
        <taxon>Sclerodermataceae</taxon>
        <taxon>Scleroderma</taxon>
    </lineage>
</organism>
<evidence type="ECO:0000313" key="6">
    <source>
        <dbReference type="Proteomes" id="UP000053989"/>
    </source>
</evidence>
<evidence type="ECO:0000256" key="3">
    <source>
        <dbReference type="ARBA" id="ARBA00023002"/>
    </source>
</evidence>
<keyword evidence="6" id="KW-1185">Reference proteome</keyword>
<dbReference type="InterPro" id="IPR052178">
    <property type="entry name" value="Sec_Metab_Biosynth_SDR"/>
</dbReference>
<dbReference type="Proteomes" id="UP000053989">
    <property type="component" value="Unassembled WGS sequence"/>
</dbReference>
<accession>A0A0C2ZHM3</accession>
<dbReference type="PANTHER" id="PTHR43618">
    <property type="entry name" value="7-ALPHA-HYDROXYSTEROID DEHYDROGENASE"/>
    <property type="match status" value="1"/>
</dbReference>
<evidence type="ECO:0000256" key="4">
    <source>
        <dbReference type="SAM" id="MobiDB-lite"/>
    </source>
</evidence>
<proteinExistence type="inferred from homology"/>
<dbReference type="PRINTS" id="PR00081">
    <property type="entry name" value="GDHRDH"/>
</dbReference>
<dbReference type="InterPro" id="IPR036291">
    <property type="entry name" value="NAD(P)-bd_dom_sf"/>
</dbReference>
<evidence type="ECO:0008006" key="7">
    <source>
        <dbReference type="Google" id="ProtNLM"/>
    </source>
</evidence>
<reference evidence="6" key="2">
    <citation type="submission" date="2015-01" db="EMBL/GenBank/DDBJ databases">
        <title>Evolutionary Origins and Diversification of the Mycorrhizal Mutualists.</title>
        <authorList>
            <consortium name="DOE Joint Genome Institute"/>
            <consortium name="Mycorrhizal Genomics Consortium"/>
            <person name="Kohler A."/>
            <person name="Kuo A."/>
            <person name="Nagy L.G."/>
            <person name="Floudas D."/>
            <person name="Copeland A."/>
            <person name="Barry K.W."/>
            <person name="Cichocki N."/>
            <person name="Veneault-Fourrey C."/>
            <person name="LaButti K."/>
            <person name="Lindquist E.A."/>
            <person name="Lipzen A."/>
            <person name="Lundell T."/>
            <person name="Morin E."/>
            <person name="Murat C."/>
            <person name="Riley R."/>
            <person name="Ohm R."/>
            <person name="Sun H."/>
            <person name="Tunlid A."/>
            <person name="Henrissat B."/>
            <person name="Grigoriev I.V."/>
            <person name="Hibbett D.S."/>
            <person name="Martin F."/>
        </authorList>
    </citation>
    <scope>NUCLEOTIDE SEQUENCE [LARGE SCALE GENOMIC DNA]</scope>
    <source>
        <strain evidence="6">Foug A</strain>
    </source>
</reference>
<reference evidence="5 6" key="1">
    <citation type="submission" date="2014-04" db="EMBL/GenBank/DDBJ databases">
        <authorList>
            <consortium name="DOE Joint Genome Institute"/>
            <person name="Kuo A."/>
            <person name="Kohler A."/>
            <person name="Nagy L.G."/>
            <person name="Floudas D."/>
            <person name="Copeland A."/>
            <person name="Barry K.W."/>
            <person name="Cichocki N."/>
            <person name="Veneault-Fourrey C."/>
            <person name="LaButti K."/>
            <person name="Lindquist E.A."/>
            <person name="Lipzen A."/>
            <person name="Lundell T."/>
            <person name="Morin E."/>
            <person name="Murat C."/>
            <person name="Sun H."/>
            <person name="Tunlid A."/>
            <person name="Henrissat B."/>
            <person name="Grigoriev I.V."/>
            <person name="Hibbett D.S."/>
            <person name="Martin F."/>
            <person name="Nordberg H.P."/>
            <person name="Cantor M.N."/>
            <person name="Hua S.X."/>
        </authorList>
    </citation>
    <scope>NUCLEOTIDE SEQUENCE [LARGE SCALE GENOMIC DNA]</scope>
    <source>
        <strain evidence="5 6">Foug A</strain>
    </source>
</reference>
<evidence type="ECO:0000256" key="2">
    <source>
        <dbReference type="ARBA" id="ARBA00022857"/>
    </source>
</evidence>
<dbReference type="PANTHER" id="PTHR43618:SF18">
    <property type="entry name" value="SHORT CHAIN DEHYDROGENASE_REDUCTASE FAMILY (AFU_ORTHOLOGUE AFUA_5G12480)"/>
    <property type="match status" value="1"/>
</dbReference>
<dbReference type="InParanoid" id="A0A0C2ZHM3"/>
<keyword evidence="3" id="KW-0560">Oxidoreductase</keyword>
<keyword evidence="2" id="KW-0521">NADP</keyword>
<dbReference type="Pfam" id="PF00106">
    <property type="entry name" value="adh_short"/>
    <property type="match status" value="1"/>
</dbReference>
<dbReference type="CDD" id="cd05233">
    <property type="entry name" value="SDR_c"/>
    <property type="match status" value="1"/>
</dbReference>
<sequence>MDNSATDPKVLFGVEGQVAVVTGGGTGIGLLIAKTLEHNGATVYIIGRRLHVLERAASEHNKHGNIIPLQGDISSRDSLTGIVEAIKARHGYIDLLVNNAGIARNLLPSRLPSPLDDSTGAPPSIKALQDVLWNTGDPSDFAETFETNVTAQYYTTIAFLELLHLGNLRRGALPPLFAARNTSTQEPETQEVSAGAESDDSPDTTVRAALSMSSAVLGLPQVTSQVITISSSGSFRVDARVLTISYTLAKQACTHLGRLMANILADWNIRSNVLCPGVWPSEMTNTDLFTPAMLAQTVPLGRVGTLSDMAGCMLFLAGRAGAYVNGAVWLVDGGRVNAVASTYGP</sequence>
<feature type="compositionally biased region" description="Polar residues" evidence="4">
    <location>
        <begin position="181"/>
        <end position="192"/>
    </location>
</feature>
<evidence type="ECO:0000313" key="5">
    <source>
        <dbReference type="EMBL" id="KIM52312.1"/>
    </source>
</evidence>
<evidence type="ECO:0000256" key="1">
    <source>
        <dbReference type="ARBA" id="ARBA00006484"/>
    </source>
</evidence>
<dbReference type="HOGENOM" id="CLU_010194_12_1_1"/>